<dbReference type="PANTHER" id="PTHR42905:SF7">
    <property type="entry name" value="PHOSPHOENOLPYRUVATE PHOSPHOMUTASE"/>
    <property type="match status" value="1"/>
</dbReference>
<dbReference type="EMBL" id="FNTD01000004">
    <property type="protein sequence ID" value="SEE03451.1"/>
    <property type="molecule type" value="Genomic_DNA"/>
</dbReference>
<dbReference type="InterPro" id="IPR039556">
    <property type="entry name" value="ICL/PEPM"/>
</dbReference>
<dbReference type="AlphaFoldDB" id="A0A1H5FJE2"/>
<reference evidence="2 3" key="1">
    <citation type="submission" date="2016-10" db="EMBL/GenBank/DDBJ databases">
        <authorList>
            <person name="de Groot N.N."/>
        </authorList>
    </citation>
    <scope>NUCLEOTIDE SEQUENCE [LARGE SCALE GENOMIC DNA]</scope>
    <source>
        <strain evidence="2 3">DSM 40306</strain>
    </source>
</reference>
<gene>
    <name evidence="2" type="ORF">SAMN04490357_6694</name>
</gene>
<sequence length="306" mass="33718">MSISTIGNETRLAALRDYFAREKPVRIVEVHSPLAAVIAEHAQGKGPDKREFHGFWSSSLTDSALRGLPDIELLDMELRLSWIDQIFSVSTLPLVMDGDTGGQTLHFEHMVKAMERRGVSAVVIEDKAGEKRNSLLPGDGLHTMARVDEFCEKISRGKAAQSSTDFMIIARLEGLITGLPRQEILDRAAAYVAAGADGLVLHSRSSDEAPLLDLARELRRRHPGTPLVAIPTAYPSVTEEELHAAGFDLIIYANQMLRAATRAMEEVSHRILDHGRALEAGEMCIETSKLLSMPDDKRPIVRAPRN</sequence>
<name>A0A1H5FJE2_9ACTN</name>
<evidence type="ECO:0000256" key="1">
    <source>
        <dbReference type="ARBA" id="ARBA00038455"/>
    </source>
</evidence>
<evidence type="ECO:0000313" key="3">
    <source>
        <dbReference type="Proteomes" id="UP000182375"/>
    </source>
</evidence>
<protein>
    <submittedName>
        <fullName evidence="2">Phosphoenolpyruvate mutase</fullName>
    </submittedName>
</protein>
<dbReference type="STRING" id="67331.SAMN04490357_6694"/>
<organism evidence="2 3">
    <name type="scientific">Streptomyces misionensis</name>
    <dbReference type="NCBI Taxonomy" id="67331"/>
    <lineage>
        <taxon>Bacteria</taxon>
        <taxon>Bacillati</taxon>
        <taxon>Actinomycetota</taxon>
        <taxon>Actinomycetes</taxon>
        <taxon>Kitasatosporales</taxon>
        <taxon>Streptomycetaceae</taxon>
        <taxon>Streptomyces</taxon>
    </lineage>
</organism>
<dbReference type="SUPFAM" id="SSF51621">
    <property type="entry name" value="Phosphoenolpyruvate/pyruvate domain"/>
    <property type="match status" value="1"/>
</dbReference>
<dbReference type="GO" id="GO:0003824">
    <property type="term" value="F:catalytic activity"/>
    <property type="evidence" value="ECO:0007669"/>
    <property type="project" value="InterPro"/>
</dbReference>
<dbReference type="InterPro" id="IPR015813">
    <property type="entry name" value="Pyrv/PenolPyrv_kinase-like_dom"/>
</dbReference>
<dbReference type="PANTHER" id="PTHR42905">
    <property type="entry name" value="PHOSPHOENOLPYRUVATE CARBOXYLASE"/>
    <property type="match status" value="1"/>
</dbReference>
<dbReference type="CDD" id="cd00377">
    <property type="entry name" value="ICL_PEPM"/>
    <property type="match status" value="1"/>
</dbReference>
<proteinExistence type="inferred from homology"/>
<accession>A0A1H5FJE2</accession>
<evidence type="ECO:0000313" key="2">
    <source>
        <dbReference type="EMBL" id="SEE03451.1"/>
    </source>
</evidence>
<comment type="similarity">
    <text evidence="1">Belongs to the isocitrate lyase/PEP mutase superfamily. PEP mutase family.</text>
</comment>
<dbReference type="InterPro" id="IPR040442">
    <property type="entry name" value="Pyrv_kinase-like_dom_sf"/>
</dbReference>
<dbReference type="Gene3D" id="3.20.20.60">
    <property type="entry name" value="Phosphoenolpyruvate-binding domains"/>
    <property type="match status" value="1"/>
</dbReference>
<dbReference type="Pfam" id="PF13714">
    <property type="entry name" value="PEP_mutase"/>
    <property type="match status" value="1"/>
</dbReference>
<dbReference type="Proteomes" id="UP000182375">
    <property type="component" value="Unassembled WGS sequence"/>
</dbReference>
<keyword evidence="2" id="KW-0670">Pyruvate</keyword>